<dbReference type="GO" id="GO:0003964">
    <property type="term" value="F:RNA-directed DNA polymerase activity"/>
    <property type="evidence" value="ECO:0007669"/>
    <property type="project" value="UniProtKB-KW"/>
</dbReference>
<feature type="domain" description="Reverse transcriptase RNase H-like" evidence="9">
    <location>
        <begin position="776"/>
        <end position="848"/>
    </location>
</feature>
<name>A0A699I1I9_TANCI</name>
<dbReference type="CDD" id="cd09274">
    <property type="entry name" value="RNase_HI_RT_Ty3"/>
    <property type="match status" value="1"/>
</dbReference>
<evidence type="ECO:0000256" key="4">
    <source>
        <dbReference type="ARBA" id="ARBA00022759"/>
    </source>
</evidence>
<comment type="caution">
    <text evidence="10">The sequence shown here is derived from an EMBL/GenBank/DDBJ whole genome shotgun (WGS) entry which is preliminary data.</text>
</comment>
<dbReference type="InterPro" id="IPR021109">
    <property type="entry name" value="Peptidase_aspartic_dom_sf"/>
</dbReference>
<evidence type="ECO:0000256" key="6">
    <source>
        <dbReference type="ARBA" id="ARBA00022918"/>
    </source>
</evidence>
<gene>
    <name evidence="10" type="ORF">Tci_452672</name>
</gene>
<evidence type="ECO:0008006" key="11">
    <source>
        <dbReference type="Google" id="ProtNLM"/>
    </source>
</evidence>
<keyword evidence="2" id="KW-0548">Nucleotidyltransferase</keyword>
<sequence>MRTRRSYFPITTNVTIPRRRQRKQNSNIVEPELRTIVEMADNRTMAQMLPAPIEGYEDAIVVPLINANNFELKQTLINLVQSNQFTGEARTWLDKEPPRSILTREDLVSKFINQFFPPSKTTYLRNEIINFLPKPNETFNEAWERFKDLLRQCPHHGFLEFHQLDTFYNALNPNDQDALDSAAGGNFLDKIPRECLSIIESKSKVRYSRSRVTDSRVSTNTLPSSSPSHSFDLQQIAASLEDKLDIRMNRFKKSLNDMKASFVTPVPIKAVEEVCVTCGANHSYNHCPLTRGNEFPIFHDNIKQFQTAAVGNFMQGNLYQNPPQQAPTYQALPYQNNSVTKNKFKAYTKANDANMNNMQIKFDNFQKNQQDFQKKFKQKQDDFQNQMMNFMQNLYNNKASSSSSLPSNTIPNPINEAKAITTRSGVSYNGPPIPPPGVEKEPEATKDTELPSTEDIQPPSVQVPDKEPIDEPIVVPKPKANLPYPSRLAKEKLREKDDILAAKFMEIFRDLYFELSFAYALIHMPKFAPTVKKLLNNKDKLIELTKTPLNENCSAVVLKKLPEKLGDPGRFLIPCDFSEFDNCLALADLRASINLMPLSIWRKLRLPTLNDTKMVLELANITISKPTGVAKNVFVKVGKFYFPADFVVLDFISDPRVPLILGRPFLSTAHALIDVYEGEIILRHDGQSLTLKCEADAFIAIDDEPISPEIDATYYDPEGDILILEVLLNSDPEPLPNQGDYFPKVYKDLKVIEPKNDKSFDNEPPEVELKDLPPHLEPIHYTSKTMNEADSNYTTTEKEMLAVVYAFEKFRSYLIMNKSIVYTDHSALKYLFAKKDAKARLLRWILLL</sequence>
<keyword evidence="3" id="KW-0540">Nuclease</keyword>
<dbReference type="Pfam" id="PF17917">
    <property type="entry name" value="RT_RNaseH"/>
    <property type="match status" value="1"/>
</dbReference>
<dbReference type="CDD" id="cd00303">
    <property type="entry name" value="retropepsin_like"/>
    <property type="match status" value="1"/>
</dbReference>
<dbReference type="Gene3D" id="2.40.70.10">
    <property type="entry name" value="Acid Proteases"/>
    <property type="match status" value="1"/>
</dbReference>
<organism evidence="10">
    <name type="scientific">Tanacetum cinerariifolium</name>
    <name type="common">Dalmatian daisy</name>
    <name type="synonym">Chrysanthemum cinerariifolium</name>
    <dbReference type="NCBI Taxonomy" id="118510"/>
    <lineage>
        <taxon>Eukaryota</taxon>
        <taxon>Viridiplantae</taxon>
        <taxon>Streptophyta</taxon>
        <taxon>Embryophyta</taxon>
        <taxon>Tracheophyta</taxon>
        <taxon>Spermatophyta</taxon>
        <taxon>Magnoliopsida</taxon>
        <taxon>eudicotyledons</taxon>
        <taxon>Gunneridae</taxon>
        <taxon>Pentapetalae</taxon>
        <taxon>asterids</taxon>
        <taxon>campanulids</taxon>
        <taxon>Asterales</taxon>
        <taxon>Asteraceae</taxon>
        <taxon>Asteroideae</taxon>
        <taxon>Anthemideae</taxon>
        <taxon>Anthemidinae</taxon>
        <taxon>Tanacetum</taxon>
    </lineage>
</organism>
<dbReference type="AlphaFoldDB" id="A0A699I1I9"/>
<evidence type="ECO:0000313" key="10">
    <source>
        <dbReference type="EMBL" id="GEY80698.1"/>
    </source>
</evidence>
<feature type="domain" description="Retrotransposon gag" evidence="8">
    <location>
        <begin position="83"/>
        <end position="173"/>
    </location>
</feature>
<evidence type="ECO:0000256" key="5">
    <source>
        <dbReference type="ARBA" id="ARBA00022801"/>
    </source>
</evidence>
<proteinExistence type="predicted"/>
<dbReference type="Pfam" id="PF03732">
    <property type="entry name" value="Retrotrans_gag"/>
    <property type="match status" value="1"/>
</dbReference>
<dbReference type="InterPro" id="IPR005162">
    <property type="entry name" value="Retrotrans_gag_dom"/>
</dbReference>
<evidence type="ECO:0000256" key="3">
    <source>
        <dbReference type="ARBA" id="ARBA00022722"/>
    </source>
</evidence>
<dbReference type="GO" id="GO:0016787">
    <property type="term" value="F:hydrolase activity"/>
    <property type="evidence" value="ECO:0007669"/>
    <property type="project" value="UniProtKB-KW"/>
</dbReference>
<keyword evidence="6" id="KW-0695">RNA-directed DNA polymerase</keyword>
<keyword evidence="4" id="KW-0255">Endonuclease</keyword>
<dbReference type="InterPro" id="IPR041373">
    <property type="entry name" value="RT_RNaseH"/>
</dbReference>
<keyword evidence="1" id="KW-0808">Transferase</keyword>
<dbReference type="PANTHER" id="PTHR33067">
    <property type="entry name" value="RNA-DIRECTED DNA POLYMERASE-RELATED"/>
    <property type="match status" value="1"/>
</dbReference>
<reference evidence="10" key="1">
    <citation type="journal article" date="2019" name="Sci. Rep.">
        <title>Draft genome of Tanacetum cinerariifolium, the natural source of mosquito coil.</title>
        <authorList>
            <person name="Yamashiro T."/>
            <person name="Shiraishi A."/>
            <person name="Satake H."/>
            <person name="Nakayama K."/>
        </authorList>
    </citation>
    <scope>NUCLEOTIDE SEQUENCE</scope>
</reference>
<dbReference type="PANTHER" id="PTHR33067:SF39">
    <property type="entry name" value="TRANSCRIPTION FACTOR INTERACTOR AND REGULATOR CCHC(ZN) FAMILY"/>
    <property type="match status" value="1"/>
</dbReference>
<evidence type="ECO:0000259" key="8">
    <source>
        <dbReference type="Pfam" id="PF03732"/>
    </source>
</evidence>
<feature type="region of interest" description="Disordered" evidence="7">
    <location>
        <begin position="423"/>
        <end position="476"/>
    </location>
</feature>
<feature type="compositionally biased region" description="Basic and acidic residues" evidence="7">
    <location>
        <begin position="438"/>
        <end position="449"/>
    </location>
</feature>
<protein>
    <recommendedName>
        <fullName evidence="11">Reverse transcriptase domain-containing protein</fullName>
    </recommendedName>
</protein>
<accession>A0A699I1I9</accession>
<evidence type="ECO:0000256" key="2">
    <source>
        <dbReference type="ARBA" id="ARBA00022695"/>
    </source>
</evidence>
<evidence type="ECO:0000256" key="7">
    <source>
        <dbReference type="SAM" id="MobiDB-lite"/>
    </source>
</evidence>
<keyword evidence="5" id="KW-0378">Hydrolase</keyword>
<evidence type="ECO:0000256" key="1">
    <source>
        <dbReference type="ARBA" id="ARBA00022679"/>
    </source>
</evidence>
<dbReference type="InterPro" id="IPR043502">
    <property type="entry name" value="DNA/RNA_pol_sf"/>
</dbReference>
<evidence type="ECO:0000259" key="9">
    <source>
        <dbReference type="Pfam" id="PF17917"/>
    </source>
</evidence>
<dbReference type="EMBL" id="BKCJ010211540">
    <property type="protein sequence ID" value="GEY80698.1"/>
    <property type="molecule type" value="Genomic_DNA"/>
</dbReference>
<dbReference type="GO" id="GO:0004519">
    <property type="term" value="F:endonuclease activity"/>
    <property type="evidence" value="ECO:0007669"/>
    <property type="project" value="UniProtKB-KW"/>
</dbReference>
<dbReference type="SUPFAM" id="SSF56672">
    <property type="entry name" value="DNA/RNA polymerases"/>
    <property type="match status" value="1"/>
</dbReference>